<dbReference type="EnsemblMetazoa" id="BGLB028386-RA">
    <property type="protein sequence ID" value="BGLB028386-PA"/>
    <property type="gene ID" value="BGLB028386"/>
</dbReference>
<gene>
    <name evidence="1" type="primary">106066137</name>
</gene>
<evidence type="ECO:0000313" key="2">
    <source>
        <dbReference type="Proteomes" id="UP000076420"/>
    </source>
</evidence>
<organism evidence="1 2">
    <name type="scientific">Biomphalaria glabrata</name>
    <name type="common">Bloodfluke planorb</name>
    <name type="synonym">Freshwater snail</name>
    <dbReference type="NCBI Taxonomy" id="6526"/>
    <lineage>
        <taxon>Eukaryota</taxon>
        <taxon>Metazoa</taxon>
        <taxon>Spiralia</taxon>
        <taxon>Lophotrochozoa</taxon>
        <taxon>Mollusca</taxon>
        <taxon>Gastropoda</taxon>
        <taxon>Heterobranchia</taxon>
        <taxon>Euthyneura</taxon>
        <taxon>Panpulmonata</taxon>
        <taxon>Hygrophila</taxon>
        <taxon>Lymnaeoidea</taxon>
        <taxon>Planorbidae</taxon>
        <taxon>Biomphalaria</taxon>
    </lineage>
</organism>
<reference evidence="1" key="1">
    <citation type="submission" date="2020-05" db="UniProtKB">
        <authorList>
            <consortium name="EnsemblMetazoa"/>
        </authorList>
    </citation>
    <scope>IDENTIFICATION</scope>
    <source>
        <strain evidence="1">BB02</strain>
    </source>
</reference>
<proteinExistence type="predicted"/>
<evidence type="ECO:0000313" key="1">
    <source>
        <dbReference type="EnsemblMetazoa" id="BGLB028386-PA"/>
    </source>
</evidence>
<protein>
    <submittedName>
        <fullName evidence="1">Uncharacterized protein</fullName>
    </submittedName>
</protein>
<dbReference type="VEuPathDB" id="VectorBase:BGLB028386"/>
<dbReference type="Proteomes" id="UP000076420">
    <property type="component" value="Unassembled WGS sequence"/>
</dbReference>
<dbReference type="VEuPathDB" id="VectorBase:BGLAX_041308"/>
<sequence length="109" mass="12367">MSRANSLKKAVRQIIEHTERAVDEQNAQTLEMENCNFRGSAMLKANEASRSAPSFSVFLEEDLPPTVAKYESIPQPQGELLLYDAISEGNCVNSKDELLHVYITYYTYF</sequence>
<accession>A0A2C9L8R8</accession>
<dbReference type="AlphaFoldDB" id="A0A2C9L8R8"/>
<dbReference type="STRING" id="6526.A0A2C9L8R8"/>
<name>A0A2C9L8R8_BIOGL</name>
<dbReference type="KEGG" id="bgt:106066137"/>